<protein>
    <recommendedName>
        <fullName evidence="1">Protein kinase domain-containing protein</fullName>
    </recommendedName>
</protein>
<dbReference type="PROSITE" id="PS00109">
    <property type="entry name" value="PROTEIN_KINASE_TYR"/>
    <property type="match status" value="1"/>
</dbReference>
<accession>A0A0C3FPM8</accession>
<evidence type="ECO:0000259" key="1">
    <source>
        <dbReference type="PROSITE" id="PS50011"/>
    </source>
</evidence>
<reference evidence="3" key="2">
    <citation type="submission" date="2015-01" db="EMBL/GenBank/DDBJ databases">
        <title>Evolutionary Origins and Diversification of the Mycorrhizal Mutualists.</title>
        <authorList>
            <consortium name="DOE Joint Genome Institute"/>
            <consortium name="Mycorrhizal Genomics Consortium"/>
            <person name="Kohler A."/>
            <person name="Kuo A."/>
            <person name="Nagy L.G."/>
            <person name="Floudas D."/>
            <person name="Copeland A."/>
            <person name="Barry K.W."/>
            <person name="Cichocki N."/>
            <person name="Veneault-Fourrey C."/>
            <person name="LaButti K."/>
            <person name="Lindquist E.A."/>
            <person name="Lipzen A."/>
            <person name="Lundell T."/>
            <person name="Morin E."/>
            <person name="Murat C."/>
            <person name="Riley R."/>
            <person name="Ohm R."/>
            <person name="Sun H."/>
            <person name="Tunlid A."/>
            <person name="Henrissat B."/>
            <person name="Grigoriev I.V."/>
            <person name="Hibbett D.S."/>
            <person name="Martin F."/>
        </authorList>
    </citation>
    <scope>NUCLEOTIDE SEQUENCE [LARGE SCALE GENOMIC DNA]</scope>
    <source>
        <strain evidence="3">F 1598</strain>
    </source>
</reference>
<evidence type="ECO:0000313" key="3">
    <source>
        <dbReference type="Proteomes" id="UP000054166"/>
    </source>
</evidence>
<dbReference type="InterPro" id="IPR011009">
    <property type="entry name" value="Kinase-like_dom_sf"/>
</dbReference>
<dbReference type="Proteomes" id="UP000054166">
    <property type="component" value="Unassembled WGS sequence"/>
</dbReference>
<dbReference type="InterPro" id="IPR000719">
    <property type="entry name" value="Prot_kinase_dom"/>
</dbReference>
<dbReference type="InParanoid" id="A0A0C3FPM8"/>
<evidence type="ECO:0000313" key="2">
    <source>
        <dbReference type="EMBL" id="KIM81664.1"/>
    </source>
</evidence>
<dbReference type="AlphaFoldDB" id="A0A0C3FPM8"/>
<dbReference type="GO" id="GO:0005524">
    <property type="term" value="F:ATP binding"/>
    <property type="evidence" value="ECO:0007669"/>
    <property type="project" value="InterPro"/>
</dbReference>
<dbReference type="Gene3D" id="1.10.510.10">
    <property type="entry name" value="Transferase(Phosphotransferase) domain 1"/>
    <property type="match status" value="1"/>
</dbReference>
<dbReference type="SMART" id="SM00220">
    <property type="entry name" value="S_TKc"/>
    <property type="match status" value="1"/>
</dbReference>
<name>A0A0C3FPM8_PILCF</name>
<sequence>MAPLTINFDCDSQRFDWMERMQFWDSMRPWFLARGYMLYHYEYVRNDRGQIEDIAYVYPARAFEGDIRYPYSFFGGDPPDSTDRPHNGSALPRIIFAQDSQYRHVAIKLVRNGSQEHRIYQFLDQDLSRDSLDSFKGILPPVDFLPLGDHLFVVMPRWGSAVYYPQFSSVNEALVFMRCLLKALSYLHKNLIVHRDISNDNIVMNHFCASGQMRFNTMRGPLRSAGHLVYALLDFDISIQFPPNLTPADMRLPSSLSWWGSYNQPADTAQGELDYDPFAFDVGCLGVLFWDRFGHLLPTVPMLAPLIDGMVTRNIASRFTATQALQFFEEFYLQITHAQLNFNPGWPAGGQPFVFDDIRADRWRNLPDDFVRAWSHL</sequence>
<reference evidence="2 3" key="1">
    <citation type="submission" date="2014-04" db="EMBL/GenBank/DDBJ databases">
        <authorList>
            <consortium name="DOE Joint Genome Institute"/>
            <person name="Kuo A."/>
            <person name="Tarkka M."/>
            <person name="Buscot F."/>
            <person name="Kohler A."/>
            <person name="Nagy L.G."/>
            <person name="Floudas D."/>
            <person name="Copeland A."/>
            <person name="Barry K.W."/>
            <person name="Cichocki N."/>
            <person name="Veneault-Fourrey C."/>
            <person name="LaButti K."/>
            <person name="Lindquist E.A."/>
            <person name="Lipzen A."/>
            <person name="Lundell T."/>
            <person name="Morin E."/>
            <person name="Murat C."/>
            <person name="Sun H."/>
            <person name="Tunlid A."/>
            <person name="Henrissat B."/>
            <person name="Grigoriev I.V."/>
            <person name="Hibbett D.S."/>
            <person name="Martin F."/>
            <person name="Nordberg H.P."/>
            <person name="Cantor M.N."/>
            <person name="Hua S.X."/>
        </authorList>
    </citation>
    <scope>NUCLEOTIDE SEQUENCE [LARGE SCALE GENOMIC DNA]</scope>
    <source>
        <strain evidence="2 3">F 1598</strain>
    </source>
</reference>
<feature type="domain" description="Protein kinase" evidence="1">
    <location>
        <begin position="80"/>
        <end position="354"/>
    </location>
</feature>
<dbReference type="STRING" id="765440.A0A0C3FPM8"/>
<gene>
    <name evidence="2" type="ORF">PILCRDRAFT_498764</name>
</gene>
<organism evidence="2 3">
    <name type="scientific">Piloderma croceum (strain F 1598)</name>
    <dbReference type="NCBI Taxonomy" id="765440"/>
    <lineage>
        <taxon>Eukaryota</taxon>
        <taxon>Fungi</taxon>
        <taxon>Dikarya</taxon>
        <taxon>Basidiomycota</taxon>
        <taxon>Agaricomycotina</taxon>
        <taxon>Agaricomycetes</taxon>
        <taxon>Agaricomycetidae</taxon>
        <taxon>Atheliales</taxon>
        <taxon>Atheliaceae</taxon>
        <taxon>Piloderma</taxon>
    </lineage>
</organism>
<dbReference type="InterPro" id="IPR008266">
    <property type="entry name" value="Tyr_kinase_AS"/>
</dbReference>
<dbReference type="EMBL" id="KN832998">
    <property type="protein sequence ID" value="KIM81664.1"/>
    <property type="molecule type" value="Genomic_DNA"/>
</dbReference>
<dbReference type="HOGENOM" id="CLU_042818_0_0_1"/>
<dbReference type="OrthoDB" id="2722301at2759"/>
<proteinExistence type="predicted"/>
<dbReference type="GO" id="GO:0004672">
    <property type="term" value="F:protein kinase activity"/>
    <property type="evidence" value="ECO:0007669"/>
    <property type="project" value="InterPro"/>
</dbReference>
<keyword evidence="3" id="KW-1185">Reference proteome</keyword>
<dbReference type="SUPFAM" id="SSF56112">
    <property type="entry name" value="Protein kinase-like (PK-like)"/>
    <property type="match status" value="1"/>
</dbReference>
<dbReference type="PROSITE" id="PS50011">
    <property type="entry name" value="PROTEIN_KINASE_DOM"/>
    <property type="match status" value="1"/>
</dbReference>